<evidence type="ECO:0000256" key="2">
    <source>
        <dbReference type="SAM" id="Phobius"/>
    </source>
</evidence>
<feature type="transmembrane region" description="Helical" evidence="2">
    <location>
        <begin position="58"/>
        <end position="78"/>
    </location>
</feature>
<keyword evidence="2" id="KW-1133">Transmembrane helix</keyword>
<dbReference type="GO" id="GO:0004190">
    <property type="term" value="F:aspartic-type endopeptidase activity"/>
    <property type="evidence" value="ECO:0007669"/>
    <property type="project" value="InterPro"/>
</dbReference>
<dbReference type="InterPro" id="IPR005081">
    <property type="entry name" value="SpoIIGA"/>
</dbReference>
<evidence type="ECO:0000313" key="4">
    <source>
        <dbReference type="Proteomes" id="UP000245202"/>
    </source>
</evidence>
<dbReference type="EMBL" id="BDQX01000036">
    <property type="protein sequence ID" value="GBG06161.1"/>
    <property type="molecule type" value="Genomic_DNA"/>
</dbReference>
<gene>
    <name evidence="3" type="ORF">PAT3040_00669</name>
</gene>
<feature type="transmembrane region" description="Helical" evidence="2">
    <location>
        <begin position="90"/>
        <end position="109"/>
    </location>
</feature>
<keyword evidence="4" id="KW-1185">Reference proteome</keyword>
<accession>A0A2R5ERZ9</accession>
<proteinExistence type="predicted"/>
<feature type="active site" evidence="1">
    <location>
        <position position="185"/>
    </location>
</feature>
<protein>
    <submittedName>
        <fullName evidence="3">Peptidase</fullName>
    </submittedName>
</protein>
<dbReference type="GO" id="GO:0030436">
    <property type="term" value="P:asexual sporulation"/>
    <property type="evidence" value="ECO:0007669"/>
    <property type="project" value="InterPro"/>
</dbReference>
<dbReference type="RefSeq" id="WP_108991515.1">
    <property type="nucleotide sequence ID" value="NZ_BDQX01000036.1"/>
</dbReference>
<dbReference type="PIRSF" id="PIRSF018571">
    <property type="entry name" value="SpoIIGA"/>
    <property type="match status" value="1"/>
</dbReference>
<dbReference type="NCBIfam" id="TIGR02854">
    <property type="entry name" value="spore_II_GA"/>
    <property type="match status" value="1"/>
</dbReference>
<name>A0A2R5ERZ9_9BACL</name>
<evidence type="ECO:0000313" key="3">
    <source>
        <dbReference type="EMBL" id="GBG06161.1"/>
    </source>
</evidence>
<comment type="caution">
    <text evidence="3">The sequence shown here is derived from an EMBL/GenBank/DDBJ whole genome shotgun (WGS) entry which is preliminary data.</text>
</comment>
<keyword evidence="2" id="KW-0812">Transmembrane</keyword>
<dbReference type="Pfam" id="PF03419">
    <property type="entry name" value="Peptidase_U4"/>
    <property type="match status" value="1"/>
</dbReference>
<feature type="transmembrane region" description="Helical" evidence="2">
    <location>
        <begin position="129"/>
        <end position="149"/>
    </location>
</feature>
<dbReference type="Proteomes" id="UP000245202">
    <property type="component" value="Unassembled WGS sequence"/>
</dbReference>
<organism evidence="3 4">
    <name type="scientific">Paenibacillus agaridevorans</name>
    <dbReference type="NCBI Taxonomy" id="171404"/>
    <lineage>
        <taxon>Bacteria</taxon>
        <taxon>Bacillati</taxon>
        <taxon>Bacillota</taxon>
        <taxon>Bacilli</taxon>
        <taxon>Bacillales</taxon>
        <taxon>Paenibacillaceae</taxon>
        <taxon>Paenibacillus</taxon>
    </lineage>
</organism>
<keyword evidence="2" id="KW-0472">Membrane</keyword>
<dbReference type="GO" id="GO:0006508">
    <property type="term" value="P:proteolysis"/>
    <property type="evidence" value="ECO:0007669"/>
    <property type="project" value="InterPro"/>
</dbReference>
<sequence>MAIYIDILFLRELLVDGAVLLTTAWACHIRPKPWRVLAASVFGASYVVLMLFPQLSFLFTLGVKIGFSLIMIWITFGFHSLQRFIRTTLAFYAVNFVAAGAVLGLYYLFMQGSGEVWRTVTFSGGSVHAELKLGIFYFAAAFVIGIYVYRSVLSQKREKVLIGTHLADVTIRIGEAEYGCTGLIDTGNQLYDPLTRTPVMVMEASRWEAEIPAVWMKGIRDAQVDRLIAGQDTEPFPWQDRMRLVPFRGVNRGSQFMLAVKPDSVQIMREGQIFETSRVLIGLDGGKLTADGTYQAIIHPSMVQQPSQGSA</sequence>
<reference evidence="3 4" key="1">
    <citation type="submission" date="2017-08" db="EMBL/GenBank/DDBJ databases">
        <title>Substantial Increase in Enzyme Production by Combined Drug-Resistance Mutations in Paenibacillus agaridevorans.</title>
        <authorList>
            <person name="Tanaka Y."/>
            <person name="Funane K."/>
            <person name="Hosaka T."/>
            <person name="Shiwa Y."/>
            <person name="Fujita N."/>
            <person name="Miyazaki T."/>
            <person name="Yoshikawa H."/>
            <person name="Murakami K."/>
            <person name="Kasahara K."/>
            <person name="Inaoka T."/>
            <person name="Hiraga Y."/>
            <person name="Ochi K."/>
        </authorList>
    </citation>
    <scope>NUCLEOTIDE SEQUENCE [LARGE SCALE GENOMIC DNA]</scope>
    <source>
        <strain evidence="3 4">T-3040</strain>
    </source>
</reference>
<evidence type="ECO:0000256" key="1">
    <source>
        <dbReference type="PIRSR" id="PIRSR018571-1"/>
    </source>
</evidence>
<dbReference type="AlphaFoldDB" id="A0A2R5ERZ9"/>